<gene>
    <name evidence="3" type="ORF">EDD29_5255</name>
</gene>
<dbReference type="InterPro" id="IPR049492">
    <property type="entry name" value="BD-FAE-like_dom"/>
</dbReference>
<dbReference type="SUPFAM" id="SSF53474">
    <property type="entry name" value="alpha/beta-Hydrolases"/>
    <property type="match status" value="1"/>
</dbReference>
<evidence type="ECO:0000313" key="4">
    <source>
        <dbReference type="Proteomes" id="UP000272400"/>
    </source>
</evidence>
<evidence type="ECO:0000313" key="3">
    <source>
        <dbReference type="EMBL" id="ROO87634.1"/>
    </source>
</evidence>
<reference evidence="3 4" key="1">
    <citation type="submission" date="2018-11" db="EMBL/GenBank/DDBJ databases">
        <title>Sequencing the genomes of 1000 actinobacteria strains.</title>
        <authorList>
            <person name="Klenk H.-P."/>
        </authorList>
    </citation>
    <scope>NUCLEOTIDE SEQUENCE [LARGE SCALE GENOMIC DNA]</scope>
    <source>
        <strain evidence="3 4">DSM 44254</strain>
    </source>
</reference>
<dbReference type="OrthoDB" id="9803828at2"/>
<dbReference type="RefSeq" id="WP_123666894.1">
    <property type="nucleotide sequence ID" value="NZ_RJKE01000001.1"/>
</dbReference>
<dbReference type="Gene3D" id="3.40.50.1820">
    <property type="entry name" value="alpha/beta hydrolase"/>
    <property type="match status" value="1"/>
</dbReference>
<keyword evidence="4" id="KW-1185">Reference proteome</keyword>
<organism evidence="3 4">
    <name type="scientific">Actinocorallia herbida</name>
    <dbReference type="NCBI Taxonomy" id="58109"/>
    <lineage>
        <taxon>Bacteria</taxon>
        <taxon>Bacillati</taxon>
        <taxon>Actinomycetota</taxon>
        <taxon>Actinomycetes</taxon>
        <taxon>Streptosporangiales</taxon>
        <taxon>Thermomonosporaceae</taxon>
        <taxon>Actinocorallia</taxon>
    </lineage>
</organism>
<accession>A0A3N1D271</accession>
<dbReference type="EMBL" id="RJKE01000001">
    <property type="protein sequence ID" value="ROO87634.1"/>
    <property type="molecule type" value="Genomic_DNA"/>
</dbReference>
<keyword evidence="1" id="KW-0378">Hydrolase</keyword>
<dbReference type="InterPro" id="IPR029058">
    <property type="entry name" value="AB_hydrolase_fold"/>
</dbReference>
<dbReference type="InterPro" id="IPR050300">
    <property type="entry name" value="GDXG_lipolytic_enzyme"/>
</dbReference>
<dbReference type="Pfam" id="PF20434">
    <property type="entry name" value="BD-FAE"/>
    <property type="match status" value="1"/>
</dbReference>
<dbReference type="AlphaFoldDB" id="A0A3N1D271"/>
<protein>
    <submittedName>
        <fullName evidence="3">Acetyl esterase/lipase</fullName>
    </submittedName>
</protein>
<sequence>MRRIEGVEYGAVPGFRPLELDLYLPDGESTAGAVEVPVIVHVHGGGWRLGSRRRPLPRLGADFYPAMVRAGFAVAAIDYRLSGEARYPAAADDVRAAVAGVAEIMASHGVGAGQVFLWGDSAGGHLALLAALTGPAVAGVVAWFPVTDLTAMPDTVDPGTREALFLGAPAADVPDLAREASPISHVRADAPPMLIMHGDSDTLVATTQSVDFAAALTAAGGSAELVLVPGASHFWDGAEDVAALHRRSLDFLRKIVES</sequence>
<dbReference type="GO" id="GO:0016787">
    <property type="term" value="F:hydrolase activity"/>
    <property type="evidence" value="ECO:0007669"/>
    <property type="project" value="UniProtKB-KW"/>
</dbReference>
<dbReference type="PANTHER" id="PTHR48081:SF13">
    <property type="entry name" value="ALPHA_BETA HYDROLASE"/>
    <property type="match status" value="1"/>
</dbReference>
<dbReference type="Proteomes" id="UP000272400">
    <property type="component" value="Unassembled WGS sequence"/>
</dbReference>
<evidence type="ECO:0000256" key="1">
    <source>
        <dbReference type="ARBA" id="ARBA00022801"/>
    </source>
</evidence>
<name>A0A3N1D271_9ACTN</name>
<comment type="caution">
    <text evidence="3">The sequence shown here is derived from an EMBL/GenBank/DDBJ whole genome shotgun (WGS) entry which is preliminary data.</text>
</comment>
<feature type="domain" description="BD-FAE-like" evidence="2">
    <location>
        <begin position="20"/>
        <end position="216"/>
    </location>
</feature>
<evidence type="ECO:0000259" key="2">
    <source>
        <dbReference type="Pfam" id="PF20434"/>
    </source>
</evidence>
<dbReference type="PANTHER" id="PTHR48081">
    <property type="entry name" value="AB HYDROLASE SUPERFAMILY PROTEIN C4A8.06C"/>
    <property type="match status" value="1"/>
</dbReference>
<proteinExistence type="predicted"/>